<evidence type="ECO:0000313" key="2">
    <source>
        <dbReference type="Proteomes" id="UP000305681"/>
    </source>
</evidence>
<name>A0A5C4NLM6_9BURK</name>
<organism evidence="1 2">
    <name type="scientific">Janthinobacterium lividum</name>
    <dbReference type="NCBI Taxonomy" id="29581"/>
    <lineage>
        <taxon>Bacteria</taxon>
        <taxon>Pseudomonadati</taxon>
        <taxon>Pseudomonadota</taxon>
        <taxon>Betaproteobacteria</taxon>
        <taxon>Burkholderiales</taxon>
        <taxon>Oxalobacteraceae</taxon>
        <taxon>Janthinobacterium</taxon>
    </lineage>
</organism>
<dbReference type="AlphaFoldDB" id="A0A5C4NLM6"/>
<reference evidence="1 2" key="1">
    <citation type="submission" date="2019-06" db="EMBL/GenBank/DDBJ databases">
        <title>Genome sequence of Janthinobacterium lividum UCD_MED1.</title>
        <authorList>
            <person name="De Leon M.E."/>
            <person name="Jospin G."/>
        </authorList>
    </citation>
    <scope>NUCLEOTIDE SEQUENCE [LARGE SCALE GENOMIC DNA]</scope>
    <source>
        <strain evidence="1 2">UCD_MED1</strain>
    </source>
</reference>
<protein>
    <submittedName>
        <fullName evidence="1">Uncharacterized protein</fullName>
    </submittedName>
</protein>
<proteinExistence type="predicted"/>
<dbReference type="Proteomes" id="UP000305681">
    <property type="component" value="Unassembled WGS sequence"/>
</dbReference>
<accession>A0A5C4NLM6</accession>
<evidence type="ECO:0000313" key="1">
    <source>
        <dbReference type="EMBL" id="TNC75711.1"/>
    </source>
</evidence>
<dbReference type="EMBL" id="VDGE01000007">
    <property type="protein sequence ID" value="TNC75711.1"/>
    <property type="molecule type" value="Genomic_DNA"/>
</dbReference>
<comment type="caution">
    <text evidence="1">The sequence shown here is derived from an EMBL/GenBank/DDBJ whole genome shotgun (WGS) entry which is preliminary data.</text>
</comment>
<dbReference type="RefSeq" id="WP_139091625.1">
    <property type="nucleotide sequence ID" value="NZ_VDGE01000007.1"/>
</dbReference>
<gene>
    <name evidence="1" type="ORF">FHI69_19055</name>
</gene>
<sequence>MPNVTIFMPTEKMPPDANLAALTDQCTELCTGMLEAALENVHIIYVGVRHGRGNPAYAEIKYRLVPFRTKAVMDVFMERLEAIIKANTGLAARIRCFGYTAPAIHARN</sequence>